<evidence type="ECO:0000313" key="3">
    <source>
        <dbReference type="Proteomes" id="UP000016930"/>
    </source>
</evidence>
<gene>
    <name evidence="2" type="ORF">CERSUDRAFT_76925</name>
</gene>
<feature type="transmembrane region" description="Helical" evidence="1">
    <location>
        <begin position="46"/>
        <end position="64"/>
    </location>
</feature>
<evidence type="ECO:0000256" key="1">
    <source>
        <dbReference type="SAM" id="Phobius"/>
    </source>
</evidence>
<name>M2R4X5_CERS8</name>
<keyword evidence="3" id="KW-1185">Reference proteome</keyword>
<proteinExistence type="predicted"/>
<dbReference type="EMBL" id="KB445807">
    <property type="protein sequence ID" value="EMD33257.1"/>
    <property type="molecule type" value="Genomic_DNA"/>
</dbReference>
<dbReference type="OrthoDB" id="5570013at2759"/>
<dbReference type="HOGENOM" id="CLU_580001_0_0_1"/>
<protein>
    <submittedName>
        <fullName evidence="2">Uncharacterized protein</fullName>
    </submittedName>
</protein>
<evidence type="ECO:0000313" key="2">
    <source>
        <dbReference type="EMBL" id="EMD33257.1"/>
    </source>
</evidence>
<reference evidence="2 3" key="1">
    <citation type="journal article" date="2012" name="Proc. Natl. Acad. Sci. U.S.A.">
        <title>Comparative genomics of Ceriporiopsis subvermispora and Phanerochaete chrysosporium provide insight into selective ligninolysis.</title>
        <authorList>
            <person name="Fernandez-Fueyo E."/>
            <person name="Ruiz-Duenas F.J."/>
            <person name="Ferreira P."/>
            <person name="Floudas D."/>
            <person name="Hibbett D.S."/>
            <person name="Canessa P."/>
            <person name="Larrondo L.F."/>
            <person name="James T.Y."/>
            <person name="Seelenfreund D."/>
            <person name="Lobos S."/>
            <person name="Polanco R."/>
            <person name="Tello M."/>
            <person name="Honda Y."/>
            <person name="Watanabe T."/>
            <person name="Watanabe T."/>
            <person name="Ryu J.S."/>
            <person name="Kubicek C.P."/>
            <person name="Schmoll M."/>
            <person name="Gaskell J."/>
            <person name="Hammel K.E."/>
            <person name="St John F.J."/>
            <person name="Vanden Wymelenberg A."/>
            <person name="Sabat G."/>
            <person name="Splinter BonDurant S."/>
            <person name="Syed K."/>
            <person name="Yadav J.S."/>
            <person name="Doddapaneni H."/>
            <person name="Subramanian V."/>
            <person name="Lavin J.L."/>
            <person name="Oguiza J.A."/>
            <person name="Perez G."/>
            <person name="Pisabarro A.G."/>
            <person name="Ramirez L."/>
            <person name="Santoyo F."/>
            <person name="Master E."/>
            <person name="Coutinho P.M."/>
            <person name="Henrissat B."/>
            <person name="Lombard V."/>
            <person name="Magnuson J.K."/>
            <person name="Kuees U."/>
            <person name="Hori C."/>
            <person name="Igarashi K."/>
            <person name="Samejima M."/>
            <person name="Held B.W."/>
            <person name="Barry K.W."/>
            <person name="LaButti K.M."/>
            <person name="Lapidus A."/>
            <person name="Lindquist E.A."/>
            <person name="Lucas S.M."/>
            <person name="Riley R."/>
            <person name="Salamov A.A."/>
            <person name="Hoffmeister D."/>
            <person name="Schwenk D."/>
            <person name="Hadar Y."/>
            <person name="Yarden O."/>
            <person name="de Vries R.P."/>
            <person name="Wiebenga A."/>
            <person name="Stenlid J."/>
            <person name="Eastwood D."/>
            <person name="Grigoriev I.V."/>
            <person name="Berka R.M."/>
            <person name="Blanchette R.A."/>
            <person name="Kersten P."/>
            <person name="Martinez A.T."/>
            <person name="Vicuna R."/>
            <person name="Cullen D."/>
        </authorList>
    </citation>
    <scope>NUCLEOTIDE SEQUENCE [LARGE SCALE GENOMIC DNA]</scope>
    <source>
        <strain evidence="2 3">B</strain>
    </source>
</reference>
<organism evidence="2 3">
    <name type="scientific">Ceriporiopsis subvermispora (strain B)</name>
    <name type="common">White-rot fungus</name>
    <name type="synonym">Gelatoporia subvermispora</name>
    <dbReference type="NCBI Taxonomy" id="914234"/>
    <lineage>
        <taxon>Eukaryota</taxon>
        <taxon>Fungi</taxon>
        <taxon>Dikarya</taxon>
        <taxon>Basidiomycota</taxon>
        <taxon>Agaricomycotina</taxon>
        <taxon>Agaricomycetes</taxon>
        <taxon>Polyporales</taxon>
        <taxon>Gelatoporiaceae</taxon>
        <taxon>Gelatoporia</taxon>
    </lineage>
</organism>
<dbReference type="AlphaFoldDB" id="M2R4X5"/>
<keyword evidence="1" id="KW-1133">Transmembrane helix</keyword>
<sequence>MEDLKDTEHLTDSKHCLPLPVSSVAPSVEAEKTGTRTKRRLQFMPLLYAFGGALLLAACLRTIMKRRTTPVRFTFDSFLCSFPAYDVVHMSGYLESHHKCIDKALWMKSRKPRLRAEALFKLPLASDVLHLVSRGSIQHGQVHVVSPGYASGDPESIAVRIFAEYTDEAALDRVSICLGHPDENQHGIEIISPQDLDDYSDGVNLTIIIIIPPGSSWDVPTRVNSLNASMPNFGFEFGNLEDSVWFDSLTLSSSGRPINSKSLAVGHAAIHASNASIQGRFMVSDSLNLNTSNAPISAELQVLHDEGASATEISAYTVFDGFIELKTVRLNTTLGRGGTRPYMIDIRSIDARPFGAVDTDTDLTWDIAPEGYIRHTLLRRRNWSHLMWSTIEQGSLLLKHSPFERMLEGYHDHAKGDVGLECKKMVLRHIWYSTLYSPTEQDLASVEMKEWFAGKGRTVGLITLKISDISD</sequence>
<keyword evidence="1" id="KW-0472">Membrane</keyword>
<keyword evidence="1" id="KW-0812">Transmembrane</keyword>
<accession>M2R4X5</accession>
<dbReference type="Proteomes" id="UP000016930">
    <property type="component" value="Unassembled WGS sequence"/>
</dbReference>